<dbReference type="KEGG" id="tta:Theth_0874"/>
<dbReference type="Proteomes" id="UP000006804">
    <property type="component" value="Chromosome"/>
</dbReference>
<keyword evidence="4 6" id="KW-0808">Transferase</keyword>
<dbReference type="PATRIC" id="fig|688269.3.peg.898"/>
<evidence type="ECO:0000256" key="3">
    <source>
        <dbReference type="ARBA" id="ARBA00022576"/>
    </source>
</evidence>
<comment type="cofactor">
    <cofactor evidence="1 6">
        <name>pyridoxal 5'-phosphate</name>
        <dbReference type="ChEBI" id="CHEBI:597326"/>
    </cofactor>
</comment>
<keyword evidence="3 6" id="KW-0032">Aminotransferase</keyword>
<dbReference type="eggNOG" id="COG0436">
    <property type="taxonomic scope" value="Bacteria"/>
</dbReference>
<dbReference type="Pfam" id="PF00155">
    <property type="entry name" value="Aminotran_1_2"/>
    <property type="match status" value="1"/>
</dbReference>
<dbReference type="InterPro" id="IPR015422">
    <property type="entry name" value="PyrdxlP-dep_Trfase_small"/>
</dbReference>
<evidence type="ECO:0000256" key="5">
    <source>
        <dbReference type="ARBA" id="ARBA00022898"/>
    </source>
</evidence>
<accession>F7YYD5</accession>
<keyword evidence="9" id="KW-1185">Reference proteome</keyword>
<dbReference type="InterPro" id="IPR004839">
    <property type="entry name" value="Aminotransferase_I/II_large"/>
</dbReference>
<dbReference type="GO" id="GO:0006520">
    <property type="term" value="P:amino acid metabolic process"/>
    <property type="evidence" value="ECO:0007669"/>
    <property type="project" value="InterPro"/>
</dbReference>
<protein>
    <recommendedName>
        <fullName evidence="6">Aminotransferase</fullName>
        <ecNumber evidence="6">2.6.1.-</ecNumber>
    </recommendedName>
</protein>
<proteinExistence type="inferred from homology"/>
<evidence type="ECO:0000259" key="7">
    <source>
        <dbReference type="Pfam" id="PF00155"/>
    </source>
</evidence>
<evidence type="ECO:0000313" key="9">
    <source>
        <dbReference type="Proteomes" id="UP000006804"/>
    </source>
</evidence>
<dbReference type="EMBL" id="CP002351">
    <property type="protein sequence ID" value="AEH50958.1"/>
    <property type="molecule type" value="Genomic_DNA"/>
</dbReference>
<dbReference type="NCBIfam" id="NF005744">
    <property type="entry name" value="PRK07568.1"/>
    <property type="match status" value="1"/>
</dbReference>
<dbReference type="PANTHER" id="PTHR46383:SF1">
    <property type="entry name" value="ASPARTATE AMINOTRANSFERASE"/>
    <property type="match status" value="1"/>
</dbReference>
<dbReference type="CDD" id="cd00609">
    <property type="entry name" value="AAT_like"/>
    <property type="match status" value="1"/>
</dbReference>
<dbReference type="InterPro" id="IPR015421">
    <property type="entry name" value="PyrdxlP-dep_Trfase_major"/>
</dbReference>
<dbReference type="SUPFAM" id="SSF53383">
    <property type="entry name" value="PLP-dependent transferases"/>
    <property type="match status" value="1"/>
</dbReference>
<name>F7YYD5_9THEM</name>
<dbReference type="PROSITE" id="PS00105">
    <property type="entry name" value="AA_TRANSFER_CLASS_1"/>
    <property type="match status" value="1"/>
</dbReference>
<organism evidence="8 9">
    <name type="scientific">Pseudothermotoga thermarum DSM 5069</name>
    <dbReference type="NCBI Taxonomy" id="688269"/>
    <lineage>
        <taxon>Bacteria</taxon>
        <taxon>Thermotogati</taxon>
        <taxon>Thermotogota</taxon>
        <taxon>Thermotogae</taxon>
        <taxon>Thermotogales</taxon>
        <taxon>Thermotogaceae</taxon>
        <taxon>Pseudothermotoga</taxon>
    </lineage>
</organism>
<dbReference type="STRING" id="688269.Theth_0874"/>
<dbReference type="InterPro" id="IPR004838">
    <property type="entry name" value="NHTrfase_class1_PyrdxlP-BS"/>
</dbReference>
<dbReference type="Gene3D" id="3.40.640.10">
    <property type="entry name" value="Type I PLP-dependent aspartate aminotransferase-like (Major domain)"/>
    <property type="match status" value="1"/>
</dbReference>
<dbReference type="EC" id="2.6.1.-" evidence="6"/>
<dbReference type="OrthoDB" id="9802328at2"/>
<sequence precursor="true">MNLSGRALTAPASPIRRMIPFAEQAMKMGKKIYYLNIGQPDIPTPRVYFEYVERYKPSVVAYTHSAGLLELREAFSRYYEKFSVKVLPDEIIVTNGGSEAVLFAMAVVADPGDEILVLEPFYANYAGFAAQLGIKLVPVRTYPEDGYSVPDKKKFLEKISSKTKAIIFSNPCNPTGAVYNESQLRTIIDVALEKDLFIISDEVYREFTFDGCKAISALSFEPILDRVIMVDSISKRYSACGARIGAFVSKNKSIYSAALKFAQARLCPPMTSQYGAIGLLSLDDEYVESIKNEYQARRDVVYEELKKIDGAVFQKPKGAFYISARLPVDNVEEFVKFMLLEFDVGGKTTMVSPLDGFYATPSAGLDEMRIAYVLNCDDLRDAVRILALGVEEYKRKVR</sequence>
<dbReference type="AlphaFoldDB" id="F7YYD5"/>
<reference evidence="8 9" key="1">
    <citation type="submission" date="2010-11" db="EMBL/GenBank/DDBJ databases">
        <title>The complete genome of Thermotoga thermarum DSM 5069.</title>
        <authorList>
            <consortium name="US DOE Joint Genome Institute (JGI-PGF)"/>
            <person name="Lucas S."/>
            <person name="Copeland A."/>
            <person name="Lapidus A."/>
            <person name="Bruce D."/>
            <person name="Goodwin L."/>
            <person name="Pitluck S."/>
            <person name="Kyrpides N."/>
            <person name="Mavromatis K."/>
            <person name="Ivanova N."/>
            <person name="Zeytun A."/>
            <person name="Brettin T."/>
            <person name="Detter J.C."/>
            <person name="Tapia R."/>
            <person name="Han C."/>
            <person name="Land M."/>
            <person name="Hauser L."/>
            <person name="Markowitz V."/>
            <person name="Cheng J.-F."/>
            <person name="Hugenholtz P."/>
            <person name="Woyke T."/>
            <person name="Wu D."/>
            <person name="Spring S."/>
            <person name="Schroeder M."/>
            <person name="Brambilla E."/>
            <person name="Klenk H.-P."/>
            <person name="Eisen J.A."/>
        </authorList>
    </citation>
    <scope>NUCLEOTIDE SEQUENCE [LARGE SCALE GENOMIC DNA]</scope>
    <source>
        <strain evidence="8 9">DSM 5069</strain>
    </source>
</reference>
<evidence type="ECO:0000313" key="8">
    <source>
        <dbReference type="EMBL" id="AEH50958.1"/>
    </source>
</evidence>
<gene>
    <name evidence="8" type="ORF">Theth_0874</name>
</gene>
<comment type="similarity">
    <text evidence="2 6">Belongs to the class-I pyridoxal-phosphate-dependent aminotransferase family.</text>
</comment>
<dbReference type="GO" id="GO:0008483">
    <property type="term" value="F:transaminase activity"/>
    <property type="evidence" value="ECO:0007669"/>
    <property type="project" value="UniProtKB-KW"/>
</dbReference>
<evidence type="ECO:0000256" key="6">
    <source>
        <dbReference type="RuleBase" id="RU000481"/>
    </source>
</evidence>
<evidence type="ECO:0000256" key="1">
    <source>
        <dbReference type="ARBA" id="ARBA00001933"/>
    </source>
</evidence>
<dbReference type="GO" id="GO:0030170">
    <property type="term" value="F:pyridoxal phosphate binding"/>
    <property type="evidence" value="ECO:0007669"/>
    <property type="project" value="InterPro"/>
</dbReference>
<evidence type="ECO:0000256" key="4">
    <source>
        <dbReference type="ARBA" id="ARBA00022679"/>
    </source>
</evidence>
<dbReference type="InterPro" id="IPR015424">
    <property type="entry name" value="PyrdxlP-dep_Trfase"/>
</dbReference>
<evidence type="ECO:0000256" key="2">
    <source>
        <dbReference type="ARBA" id="ARBA00007441"/>
    </source>
</evidence>
<dbReference type="Gene3D" id="3.90.1150.10">
    <property type="entry name" value="Aspartate Aminotransferase, domain 1"/>
    <property type="match status" value="1"/>
</dbReference>
<dbReference type="RefSeq" id="WP_013932180.1">
    <property type="nucleotide sequence ID" value="NC_015707.1"/>
</dbReference>
<dbReference type="HOGENOM" id="CLU_017584_4_3_0"/>
<dbReference type="PANTHER" id="PTHR46383">
    <property type="entry name" value="ASPARTATE AMINOTRANSFERASE"/>
    <property type="match status" value="1"/>
</dbReference>
<dbReference type="InterPro" id="IPR050596">
    <property type="entry name" value="AspAT/PAT-like"/>
</dbReference>
<feature type="domain" description="Aminotransferase class I/classII large" evidence="7">
    <location>
        <begin position="35"/>
        <end position="341"/>
    </location>
</feature>
<keyword evidence="5" id="KW-0663">Pyridoxal phosphate</keyword>